<dbReference type="InterPro" id="IPR050309">
    <property type="entry name" value="Type-B_Carboxylest/Lipase"/>
</dbReference>
<dbReference type="Pfam" id="PF00135">
    <property type="entry name" value="COesterase"/>
    <property type="match status" value="1"/>
</dbReference>
<dbReference type="SUPFAM" id="SSF53474">
    <property type="entry name" value="alpha/beta-Hydrolases"/>
    <property type="match status" value="1"/>
</dbReference>
<dbReference type="PANTHER" id="PTHR11559">
    <property type="entry name" value="CARBOXYLESTERASE"/>
    <property type="match status" value="1"/>
</dbReference>
<dbReference type="InterPro" id="IPR002018">
    <property type="entry name" value="CarbesteraseB"/>
</dbReference>
<evidence type="ECO:0000313" key="3">
    <source>
        <dbReference type="EMBL" id="KAK6343485.1"/>
    </source>
</evidence>
<accession>A0AAV9ULK3</accession>
<dbReference type="InterPro" id="IPR019819">
    <property type="entry name" value="Carboxylesterase_B_CS"/>
</dbReference>
<sequence length="617" mass="69020">MRLVKYLEVSFLASLAFFGTAFCDLPTLNLEWKDYHSEAVDNVKDVMIYRNVRFGRPPTGTFRFKAAEFPDKDFDASKDIPADCPPIPAELLKSPECKAGSSLGFSLELISDPVAQSEDCLFLDIYVPANLTSYKTPLPVVVWFYGGAYILGSKHTGKAQGMLYRGVGAIRSAALHGNGMIFIAGNYRLGALGWLAGSYMEKYGTPNAGLTDQRLLLEFVQKYIQQLNGDPTNVSVWGESAGGGSILHHLVARNADGTIRDPLFKKAIVQSPAYEWRWDREGKLKNEYLRFAKLVGYPDGDFESLQNAPLEKIMNASIEMACSDHRNGLFPFGPSLDGKVITEIPAYALGKPGHYWDKLESVIASHVAKEASLFTKGLKIKNKEDLSKLASLTFPDQIWKVIGESTIYFQPRPWPLSNRCIGGCHTCYTDIVQDSMFMANIRGIYEAYEGRCYMLNYHWPLSDAAVHGTDLLLTFIYEEIDLEELAKDLDPDKWPIIRDYLAKTYQPLVKATASIFQQYFASHAVGKSPSQYKNTEATDWPFPVDGDVLQKGVMAVKFSRKAPGSFTTKGGSDYETRLETYKFWLEILEMIHNPRTRASAQSEATDAQEVVGEKEEL</sequence>
<dbReference type="Proteomes" id="UP001373714">
    <property type="component" value="Unassembled WGS sequence"/>
</dbReference>
<dbReference type="EMBL" id="JAVHNS010000009">
    <property type="protein sequence ID" value="KAK6343485.1"/>
    <property type="molecule type" value="Genomic_DNA"/>
</dbReference>
<dbReference type="InterPro" id="IPR029058">
    <property type="entry name" value="AB_hydrolase_fold"/>
</dbReference>
<protein>
    <recommendedName>
        <fullName evidence="2">Carboxylesterase type B domain-containing protein</fullName>
    </recommendedName>
</protein>
<feature type="domain" description="Carboxylesterase type B" evidence="2">
    <location>
        <begin position="41"/>
        <end position="378"/>
    </location>
</feature>
<dbReference type="PROSITE" id="PS00941">
    <property type="entry name" value="CARBOXYLESTERASE_B_2"/>
    <property type="match status" value="1"/>
</dbReference>
<gene>
    <name evidence="3" type="ORF">TWF730_011074</name>
</gene>
<name>A0AAV9ULK3_9PEZI</name>
<feature type="compositionally biased region" description="Polar residues" evidence="1">
    <location>
        <begin position="596"/>
        <end position="605"/>
    </location>
</feature>
<evidence type="ECO:0000259" key="2">
    <source>
        <dbReference type="Pfam" id="PF00135"/>
    </source>
</evidence>
<proteinExistence type="predicted"/>
<dbReference type="AlphaFoldDB" id="A0AAV9ULK3"/>
<feature type="region of interest" description="Disordered" evidence="1">
    <location>
        <begin position="596"/>
        <end position="617"/>
    </location>
</feature>
<evidence type="ECO:0000256" key="1">
    <source>
        <dbReference type="SAM" id="MobiDB-lite"/>
    </source>
</evidence>
<keyword evidence="4" id="KW-1185">Reference proteome</keyword>
<dbReference type="Gene3D" id="3.40.50.1820">
    <property type="entry name" value="alpha/beta hydrolase"/>
    <property type="match status" value="1"/>
</dbReference>
<comment type="caution">
    <text evidence="3">The sequence shown here is derived from an EMBL/GenBank/DDBJ whole genome shotgun (WGS) entry which is preliminary data.</text>
</comment>
<evidence type="ECO:0000313" key="4">
    <source>
        <dbReference type="Proteomes" id="UP001373714"/>
    </source>
</evidence>
<organism evidence="3 4">
    <name type="scientific">Orbilia blumenaviensis</name>
    <dbReference type="NCBI Taxonomy" id="1796055"/>
    <lineage>
        <taxon>Eukaryota</taxon>
        <taxon>Fungi</taxon>
        <taxon>Dikarya</taxon>
        <taxon>Ascomycota</taxon>
        <taxon>Pezizomycotina</taxon>
        <taxon>Orbiliomycetes</taxon>
        <taxon>Orbiliales</taxon>
        <taxon>Orbiliaceae</taxon>
        <taxon>Orbilia</taxon>
    </lineage>
</organism>
<reference evidence="3 4" key="1">
    <citation type="submission" date="2019-10" db="EMBL/GenBank/DDBJ databases">
        <authorList>
            <person name="Palmer J.M."/>
        </authorList>
    </citation>
    <scope>NUCLEOTIDE SEQUENCE [LARGE SCALE GENOMIC DNA]</scope>
    <source>
        <strain evidence="3 4">TWF730</strain>
    </source>
</reference>